<evidence type="ECO:0000256" key="1">
    <source>
        <dbReference type="SAM" id="MobiDB-lite"/>
    </source>
</evidence>
<proteinExistence type="predicted"/>
<reference evidence="2" key="1">
    <citation type="submission" date="2023-07" db="EMBL/GenBank/DDBJ databases">
        <authorList>
            <person name="Stuckert A."/>
        </authorList>
    </citation>
    <scope>NUCLEOTIDE SEQUENCE</scope>
</reference>
<feature type="non-terminal residue" evidence="2">
    <location>
        <position position="235"/>
    </location>
</feature>
<feature type="compositionally biased region" description="Low complexity" evidence="1">
    <location>
        <begin position="33"/>
        <end position="51"/>
    </location>
</feature>
<dbReference type="Proteomes" id="UP001176940">
    <property type="component" value="Unassembled WGS sequence"/>
</dbReference>
<gene>
    <name evidence="2" type="ORF">RIMI_LOCUS10973446</name>
</gene>
<protein>
    <submittedName>
        <fullName evidence="2">Uncharacterized protein</fullName>
    </submittedName>
</protein>
<feature type="compositionally biased region" description="Polar residues" evidence="1">
    <location>
        <begin position="59"/>
        <end position="70"/>
    </location>
</feature>
<organism evidence="2 3">
    <name type="scientific">Ranitomeya imitator</name>
    <name type="common">mimic poison frog</name>
    <dbReference type="NCBI Taxonomy" id="111125"/>
    <lineage>
        <taxon>Eukaryota</taxon>
        <taxon>Metazoa</taxon>
        <taxon>Chordata</taxon>
        <taxon>Craniata</taxon>
        <taxon>Vertebrata</taxon>
        <taxon>Euteleostomi</taxon>
        <taxon>Amphibia</taxon>
        <taxon>Batrachia</taxon>
        <taxon>Anura</taxon>
        <taxon>Neobatrachia</taxon>
        <taxon>Hyloidea</taxon>
        <taxon>Dendrobatidae</taxon>
        <taxon>Dendrobatinae</taxon>
        <taxon>Ranitomeya</taxon>
    </lineage>
</organism>
<sequence length="235" mass="25301">MVLSIIFPQEAAALVSGRSLHPRDFFRQHDRSVSTSFSPPSTPSSPSKASSGFFHRTTPRYQRSVTESILTPTSRSPTFFQGFQKRDSFQAISPSIPQPCSPAFIFSKSPLPGPSPKVDSLPSFIPPPITASRVTPTQIIGGPPPPHSSHTSPPRPSSSDAPFRAEYVTISPAGHSADTLVTNVQDRPHHEECHSGEAPARLGGLYRAELVPVDSPATSRPEQQEVPNKAATTFS</sequence>
<name>A0ABN9LQ46_9NEOB</name>
<feature type="compositionally biased region" description="Basic and acidic residues" evidence="1">
    <location>
        <begin position="186"/>
        <end position="195"/>
    </location>
</feature>
<keyword evidence="3" id="KW-1185">Reference proteome</keyword>
<feature type="region of interest" description="Disordered" evidence="1">
    <location>
        <begin position="104"/>
        <end position="235"/>
    </location>
</feature>
<accession>A0ABN9LQ46</accession>
<feature type="region of interest" description="Disordered" evidence="1">
    <location>
        <begin position="31"/>
        <end position="70"/>
    </location>
</feature>
<dbReference type="EMBL" id="CAUEEQ010024308">
    <property type="protein sequence ID" value="CAJ0945662.1"/>
    <property type="molecule type" value="Genomic_DNA"/>
</dbReference>
<comment type="caution">
    <text evidence="2">The sequence shown here is derived from an EMBL/GenBank/DDBJ whole genome shotgun (WGS) entry which is preliminary data.</text>
</comment>
<evidence type="ECO:0000313" key="3">
    <source>
        <dbReference type="Proteomes" id="UP001176940"/>
    </source>
</evidence>
<evidence type="ECO:0000313" key="2">
    <source>
        <dbReference type="EMBL" id="CAJ0945662.1"/>
    </source>
</evidence>